<protein>
    <submittedName>
        <fullName evidence="10">ABC transporter permease</fullName>
    </submittedName>
</protein>
<evidence type="ECO:0000259" key="9">
    <source>
        <dbReference type="PROSITE" id="PS50928"/>
    </source>
</evidence>
<keyword evidence="2 7" id="KW-0813">Transport</keyword>
<reference evidence="10" key="1">
    <citation type="submission" date="2020-12" db="EMBL/GenBank/DDBJ databases">
        <title>Bacterial taxonomy.</title>
        <authorList>
            <person name="Pan X."/>
        </authorList>
    </citation>
    <scope>NUCLEOTIDE SEQUENCE</scope>
    <source>
        <strain evidence="10">B2012</strain>
    </source>
</reference>
<keyword evidence="5 7" id="KW-1133">Transmembrane helix</keyword>
<evidence type="ECO:0000256" key="4">
    <source>
        <dbReference type="ARBA" id="ARBA00022692"/>
    </source>
</evidence>
<evidence type="ECO:0000256" key="8">
    <source>
        <dbReference type="SAM" id="MobiDB-lite"/>
    </source>
</evidence>
<dbReference type="PANTHER" id="PTHR43163">
    <property type="entry name" value="DIPEPTIDE TRANSPORT SYSTEM PERMEASE PROTEIN DPPB-RELATED"/>
    <property type="match status" value="1"/>
</dbReference>
<dbReference type="RefSeq" id="WP_198883409.1">
    <property type="nucleotide sequence ID" value="NZ_JAEKJA010000017.1"/>
</dbReference>
<feature type="transmembrane region" description="Helical" evidence="7">
    <location>
        <begin position="222"/>
        <end position="241"/>
    </location>
</feature>
<dbReference type="Pfam" id="PF00528">
    <property type="entry name" value="BPD_transp_1"/>
    <property type="match status" value="1"/>
</dbReference>
<keyword evidence="6 7" id="KW-0472">Membrane</keyword>
<dbReference type="Gene3D" id="1.10.3720.10">
    <property type="entry name" value="MetI-like"/>
    <property type="match status" value="1"/>
</dbReference>
<dbReference type="Pfam" id="PF19300">
    <property type="entry name" value="BPD_transp_1_N"/>
    <property type="match status" value="1"/>
</dbReference>
<evidence type="ECO:0000256" key="5">
    <source>
        <dbReference type="ARBA" id="ARBA00022989"/>
    </source>
</evidence>
<dbReference type="CDD" id="cd06261">
    <property type="entry name" value="TM_PBP2"/>
    <property type="match status" value="1"/>
</dbReference>
<evidence type="ECO:0000256" key="2">
    <source>
        <dbReference type="ARBA" id="ARBA00022448"/>
    </source>
</evidence>
<dbReference type="PANTHER" id="PTHR43163:SF6">
    <property type="entry name" value="DIPEPTIDE TRANSPORT SYSTEM PERMEASE PROTEIN DPPB-RELATED"/>
    <property type="match status" value="1"/>
</dbReference>
<evidence type="ECO:0000313" key="11">
    <source>
        <dbReference type="Proteomes" id="UP000609531"/>
    </source>
</evidence>
<feature type="transmembrane region" description="Helical" evidence="7">
    <location>
        <begin position="50"/>
        <end position="77"/>
    </location>
</feature>
<feature type="transmembrane region" description="Helical" evidence="7">
    <location>
        <begin position="182"/>
        <end position="210"/>
    </location>
</feature>
<feature type="transmembrane region" description="Helical" evidence="7">
    <location>
        <begin position="272"/>
        <end position="302"/>
    </location>
</feature>
<evidence type="ECO:0000256" key="7">
    <source>
        <dbReference type="RuleBase" id="RU363032"/>
    </source>
</evidence>
<dbReference type="Proteomes" id="UP000609531">
    <property type="component" value="Unassembled WGS sequence"/>
</dbReference>
<gene>
    <name evidence="10" type="ORF">JCR33_17470</name>
</gene>
<evidence type="ECO:0000256" key="1">
    <source>
        <dbReference type="ARBA" id="ARBA00004651"/>
    </source>
</evidence>
<organism evidence="10 11">
    <name type="scientific">Acuticoccus mangrovi</name>
    <dbReference type="NCBI Taxonomy" id="2796142"/>
    <lineage>
        <taxon>Bacteria</taxon>
        <taxon>Pseudomonadati</taxon>
        <taxon>Pseudomonadota</taxon>
        <taxon>Alphaproteobacteria</taxon>
        <taxon>Hyphomicrobiales</taxon>
        <taxon>Amorphaceae</taxon>
        <taxon>Acuticoccus</taxon>
    </lineage>
</organism>
<comment type="similarity">
    <text evidence="7">Belongs to the binding-protein-dependent transport system permease family.</text>
</comment>
<dbReference type="InterPro" id="IPR000515">
    <property type="entry name" value="MetI-like"/>
</dbReference>
<dbReference type="InterPro" id="IPR045621">
    <property type="entry name" value="BPD_transp_1_N"/>
</dbReference>
<dbReference type="GO" id="GO:0055085">
    <property type="term" value="P:transmembrane transport"/>
    <property type="evidence" value="ECO:0007669"/>
    <property type="project" value="InterPro"/>
</dbReference>
<evidence type="ECO:0000256" key="6">
    <source>
        <dbReference type="ARBA" id="ARBA00023136"/>
    </source>
</evidence>
<comment type="subcellular location">
    <subcellularLocation>
        <location evidence="1 7">Cell membrane</location>
        <topology evidence="1 7">Multi-pass membrane protein</topology>
    </subcellularLocation>
</comment>
<dbReference type="AlphaFoldDB" id="A0A934ISQ2"/>
<keyword evidence="11" id="KW-1185">Reference proteome</keyword>
<evidence type="ECO:0000256" key="3">
    <source>
        <dbReference type="ARBA" id="ARBA00022475"/>
    </source>
</evidence>
<sequence length="355" mass="38246">MNPIVETTLDESVDVGAAPPSDPSRRVPLSPNRASDEPAARGRRHHRSPITLRFFVLRLFTAMLAVWGALTIVFFALNMTGSPVALLVGDNATAEEIARLTTEFGYDRPLVVRYVIFLRDALTGQFPESLQYHSNSLDVVLERIPATLLLSGLGLLLGVTVGLGVGYLAANGRWAWSRRVPLAIIVCAEAVPPILLGVVLVLIFSLKLGWLPTGGSGSWKNLILPVTLLSVYAAPSIARVFRASIVSNAHADHVRTAEAKGLSRRMVRLRHIAANALIPVINLIGVHVGAILSGAVVTESLFSWPGVGRLSVDALLNRDYPLVLASVCVVAVGFVIVNLFVDIFIAVLDPRARER</sequence>
<dbReference type="InterPro" id="IPR035906">
    <property type="entry name" value="MetI-like_sf"/>
</dbReference>
<feature type="region of interest" description="Disordered" evidence="8">
    <location>
        <begin position="9"/>
        <end position="44"/>
    </location>
</feature>
<comment type="caution">
    <text evidence="10">The sequence shown here is derived from an EMBL/GenBank/DDBJ whole genome shotgun (WGS) entry which is preliminary data.</text>
</comment>
<dbReference type="PROSITE" id="PS50928">
    <property type="entry name" value="ABC_TM1"/>
    <property type="match status" value="1"/>
</dbReference>
<keyword evidence="4 7" id="KW-0812">Transmembrane</keyword>
<feature type="transmembrane region" description="Helical" evidence="7">
    <location>
        <begin position="144"/>
        <end position="170"/>
    </location>
</feature>
<dbReference type="SUPFAM" id="SSF161098">
    <property type="entry name" value="MetI-like"/>
    <property type="match status" value="1"/>
</dbReference>
<dbReference type="EMBL" id="JAEKJA010000017">
    <property type="protein sequence ID" value="MBJ3777502.1"/>
    <property type="molecule type" value="Genomic_DNA"/>
</dbReference>
<proteinExistence type="inferred from homology"/>
<keyword evidence="3" id="KW-1003">Cell membrane</keyword>
<feature type="transmembrane region" description="Helical" evidence="7">
    <location>
        <begin position="322"/>
        <end position="348"/>
    </location>
</feature>
<evidence type="ECO:0000313" key="10">
    <source>
        <dbReference type="EMBL" id="MBJ3777502.1"/>
    </source>
</evidence>
<feature type="domain" description="ABC transmembrane type-1" evidence="9">
    <location>
        <begin position="144"/>
        <end position="341"/>
    </location>
</feature>
<name>A0A934ISQ2_9HYPH</name>
<accession>A0A934ISQ2</accession>
<dbReference type="GO" id="GO:0005886">
    <property type="term" value="C:plasma membrane"/>
    <property type="evidence" value="ECO:0007669"/>
    <property type="project" value="UniProtKB-SubCell"/>
</dbReference>